<feature type="compositionally biased region" description="Polar residues" evidence="1">
    <location>
        <begin position="308"/>
        <end position="317"/>
    </location>
</feature>
<sequence length="772" mass="90586">MTNTNQEFLKAQLQLHQLQMQNSIAQAEVNNGSGMKQQQIQQQIQMNANSYSNNNNQMNDSYDKGSNSNAYDNPMMNNSMKKRFSAGRERNNGALSSDRTNMSIIQQQNPQLAKIGNQYDVSQNKPPRMPSKGPMGGKLMAPIDHEKQRQKLQEIMGNMMSSDDEESKLYESLNPTKKSLDPLQNQGQRKRSVNDKQKKYSQNTNKLDAIQRQDSAKGVRIRTNNKPNMPNKDVLAAISDKQFSIKNNKKANIRKELNSSQSDRDKQRRENSQNKNDENTLLENVDDTIKYQSQGKKGKKYGSKIQNGKISQSTIEGSSSNMSQSQYKSSTQYTSSEIINDSQSEKLLQDSKQDGKLNQNETMNDSADALALNFEQKKVEIEKYLEVRDRFYLMSYGLQLKESLRKRAYFLEAVDEIKRRLRKVLYMWQDKKAEENFKALTSLIENYDKDAILTPSYTTPKPKNSIGGKLSKKRNIRVKKTPVLQTVEEKEEELEETTLKDLDESRLNSHRFRLDSENLKINHDYGEDYDQENYNNFQEEEKAIKVEEEQKYKKNSPKKQQKQEQKQEGEGEFRRLKLKQAIRLRNQMEEEEISDEITEQMIEKILIQQLLQINEDIQKVESTIHMWVHRRRYLNFRKRSIKIQAFIRMKQQQQKYRKLMEEKILSDLNNLPPQQLINFAPQIESGGSQFNSSFASSIQNSGQQKIKLSKQSAVFIIERCWMRYREKEEGKKIREYLRGIPYECRRSYVKYWDLKFKTYRLKTEVAVFTRRF</sequence>
<dbReference type="InParanoid" id="A0A078BA00"/>
<feature type="compositionally biased region" description="Basic and acidic residues" evidence="1">
    <location>
        <begin position="253"/>
        <end position="278"/>
    </location>
</feature>
<feature type="region of interest" description="Disordered" evidence="1">
    <location>
        <begin position="247"/>
        <end position="339"/>
    </location>
</feature>
<dbReference type="Proteomes" id="UP000039865">
    <property type="component" value="Unassembled WGS sequence"/>
</dbReference>
<dbReference type="AlphaFoldDB" id="A0A078BA00"/>
<accession>A0A078BA00</accession>
<dbReference type="EMBL" id="CCKQ01018159">
    <property type="protein sequence ID" value="CDW90092.1"/>
    <property type="molecule type" value="Genomic_DNA"/>
</dbReference>
<keyword evidence="3" id="KW-1185">Reference proteome</keyword>
<reference evidence="2 3" key="1">
    <citation type="submission" date="2014-06" db="EMBL/GenBank/DDBJ databases">
        <authorList>
            <person name="Swart Estienne"/>
        </authorList>
    </citation>
    <scope>NUCLEOTIDE SEQUENCE [LARGE SCALE GENOMIC DNA]</scope>
    <source>
        <strain evidence="2 3">130c</strain>
    </source>
</reference>
<evidence type="ECO:0000313" key="3">
    <source>
        <dbReference type="Proteomes" id="UP000039865"/>
    </source>
</evidence>
<evidence type="ECO:0000256" key="1">
    <source>
        <dbReference type="SAM" id="MobiDB-lite"/>
    </source>
</evidence>
<evidence type="ECO:0000313" key="2">
    <source>
        <dbReference type="EMBL" id="CDW90092.1"/>
    </source>
</evidence>
<feature type="compositionally biased region" description="Polar residues" evidence="1">
    <location>
        <begin position="173"/>
        <end position="187"/>
    </location>
</feature>
<feature type="compositionally biased region" description="Basic and acidic residues" evidence="1">
    <location>
        <begin position="561"/>
        <end position="571"/>
    </location>
</feature>
<name>A0A078BA00_STYLE</name>
<feature type="region of interest" description="Disordered" evidence="1">
    <location>
        <begin position="162"/>
        <end position="232"/>
    </location>
</feature>
<protein>
    <submittedName>
        <fullName evidence="2">Uncharacterized protein</fullName>
    </submittedName>
</protein>
<organism evidence="2 3">
    <name type="scientific">Stylonychia lemnae</name>
    <name type="common">Ciliate</name>
    <dbReference type="NCBI Taxonomy" id="5949"/>
    <lineage>
        <taxon>Eukaryota</taxon>
        <taxon>Sar</taxon>
        <taxon>Alveolata</taxon>
        <taxon>Ciliophora</taxon>
        <taxon>Intramacronucleata</taxon>
        <taxon>Spirotrichea</taxon>
        <taxon>Stichotrichia</taxon>
        <taxon>Sporadotrichida</taxon>
        <taxon>Oxytrichidae</taxon>
        <taxon>Stylonychinae</taxon>
        <taxon>Stylonychia</taxon>
    </lineage>
</organism>
<gene>
    <name evidence="2" type="primary">Contig7016.g7513</name>
    <name evidence="2" type="ORF">STYLEM_19232</name>
</gene>
<dbReference type="PROSITE" id="PS50096">
    <property type="entry name" value="IQ"/>
    <property type="match status" value="1"/>
</dbReference>
<proteinExistence type="predicted"/>
<feature type="region of interest" description="Disordered" evidence="1">
    <location>
        <begin position="549"/>
        <end position="571"/>
    </location>
</feature>
<feature type="compositionally biased region" description="Low complexity" evidence="1">
    <location>
        <begin position="318"/>
        <end position="336"/>
    </location>
</feature>